<keyword evidence="2" id="KW-1185">Reference proteome</keyword>
<dbReference type="Proteomes" id="UP001054889">
    <property type="component" value="Unassembled WGS sequence"/>
</dbReference>
<proteinExistence type="predicted"/>
<dbReference type="EMBL" id="BQKI01000081">
    <property type="protein sequence ID" value="GJN29345.1"/>
    <property type="molecule type" value="Genomic_DNA"/>
</dbReference>
<dbReference type="InterPro" id="IPR004567">
    <property type="entry name" value="Type_II_PanK"/>
</dbReference>
<dbReference type="AlphaFoldDB" id="A0AAV5F336"/>
<dbReference type="Gene3D" id="3.30.420.40">
    <property type="match status" value="2"/>
</dbReference>
<evidence type="ECO:0000313" key="1">
    <source>
        <dbReference type="EMBL" id="GJN29345.1"/>
    </source>
</evidence>
<dbReference type="PANTHER" id="PTHR12280:SF36">
    <property type="entry name" value="PANTOTHENATE KINASE 1"/>
    <property type="match status" value="1"/>
</dbReference>
<accession>A0AAV5F336</accession>
<gene>
    <name evidence="1" type="primary">gb17566</name>
    <name evidence="1" type="ORF">PR202_gb17566</name>
</gene>
<dbReference type="GO" id="GO:0005829">
    <property type="term" value="C:cytosol"/>
    <property type="evidence" value="ECO:0007669"/>
    <property type="project" value="TreeGrafter"/>
</dbReference>
<evidence type="ECO:0000313" key="2">
    <source>
        <dbReference type="Proteomes" id="UP001054889"/>
    </source>
</evidence>
<dbReference type="SUPFAM" id="SSF53067">
    <property type="entry name" value="Actin-like ATPase domain"/>
    <property type="match status" value="3"/>
</dbReference>
<reference evidence="1" key="2">
    <citation type="submission" date="2021-12" db="EMBL/GenBank/DDBJ databases">
        <title>Resequencing data analysis of finger millet.</title>
        <authorList>
            <person name="Hatakeyama M."/>
            <person name="Aluri S."/>
            <person name="Balachadran M.T."/>
            <person name="Sivarajan S.R."/>
            <person name="Poveda L."/>
            <person name="Shimizu-Inatsugi R."/>
            <person name="Schlapbach R."/>
            <person name="Sreeman S.M."/>
            <person name="Shimizu K.K."/>
        </authorList>
    </citation>
    <scope>NUCLEOTIDE SEQUENCE</scope>
</reference>
<dbReference type="Pfam" id="PF03630">
    <property type="entry name" value="Fumble"/>
    <property type="match status" value="2"/>
</dbReference>
<reference evidence="1" key="1">
    <citation type="journal article" date="2018" name="DNA Res.">
        <title>Multiple hybrid de novo genome assembly of finger millet, an orphan allotetraploid crop.</title>
        <authorList>
            <person name="Hatakeyama M."/>
            <person name="Aluri S."/>
            <person name="Balachadran M.T."/>
            <person name="Sivarajan S.R."/>
            <person name="Patrignani A."/>
            <person name="Gruter S."/>
            <person name="Poveda L."/>
            <person name="Shimizu-Inatsugi R."/>
            <person name="Baeten J."/>
            <person name="Francoijs K.J."/>
            <person name="Nataraja K.N."/>
            <person name="Reddy Y.A.N."/>
            <person name="Phadnis S."/>
            <person name="Ravikumar R.L."/>
            <person name="Schlapbach R."/>
            <person name="Sreeman S.M."/>
            <person name="Shimizu K.K."/>
        </authorList>
    </citation>
    <scope>NUCLEOTIDE SEQUENCE</scope>
</reference>
<protein>
    <recommendedName>
        <fullName evidence="3">Pantothenate kinase</fullName>
    </recommendedName>
</protein>
<dbReference type="GO" id="GO:0005524">
    <property type="term" value="F:ATP binding"/>
    <property type="evidence" value="ECO:0007669"/>
    <property type="project" value="InterPro"/>
</dbReference>
<dbReference type="GO" id="GO:0015937">
    <property type="term" value="P:coenzyme A biosynthetic process"/>
    <property type="evidence" value="ECO:0007669"/>
    <property type="project" value="InterPro"/>
</dbReference>
<dbReference type="GO" id="GO:0004594">
    <property type="term" value="F:pantothenate kinase activity"/>
    <property type="evidence" value="ECO:0007669"/>
    <property type="project" value="TreeGrafter"/>
</dbReference>
<dbReference type="PANTHER" id="PTHR12280">
    <property type="entry name" value="PANTOTHENATE KINASE"/>
    <property type="match status" value="1"/>
</dbReference>
<name>A0AAV5F336_ELECO</name>
<comment type="caution">
    <text evidence="1">The sequence shown here is derived from an EMBL/GenBank/DDBJ whole genome shotgun (WGS) entry which is preliminary data.</text>
</comment>
<evidence type="ECO:0008006" key="3">
    <source>
        <dbReference type="Google" id="ProtNLM"/>
    </source>
</evidence>
<sequence length="472" mass="52316">MAAANASSGDRAEAREAMDRGRVIFDFTGAEIRGDLEDRNPPIFLPRLQTAASPLVAIDIGGTLIKLAYTASCRDGGKGTELRFATFEKHRLDDCFEFIRAEGLVPCKDDFWNKLHVYLDKLREFECLVSGANVMLKNIPGTAFTYMDGKMTTVDVSPNNLFPYLIVNIGTCVFMIKVTGNKKFEFVTTTNIGGAFVFGLAKLLTGCNSYDEFLQLCQKGDNSVLDLLVKDICGELISQKGFSDICLAHLDTTSAHRDNVQEIFPYLLINVGPGIGMIEVSGKGKFRRVIGSHLGGGTILGLAKLLTGCLSYEDFLKLSQKGDNLCVDLTVKDIVGEEDCHKITHLVTKILGVKKIFFHGAFICDHEKIVDEISCFLEHRLKGEVQLMFMRHEGFMGTLGEFFSYENMGIDGLVENEDIQELILGAPYIGQFQPLTEQHKDGTRRTTPSPWVLQPTHSKRLTVNEVFVVSQP</sequence>
<organism evidence="1 2">
    <name type="scientific">Eleusine coracana subsp. coracana</name>
    <dbReference type="NCBI Taxonomy" id="191504"/>
    <lineage>
        <taxon>Eukaryota</taxon>
        <taxon>Viridiplantae</taxon>
        <taxon>Streptophyta</taxon>
        <taxon>Embryophyta</taxon>
        <taxon>Tracheophyta</taxon>
        <taxon>Spermatophyta</taxon>
        <taxon>Magnoliopsida</taxon>
        <taxon>Liliopsida</taxon>
        <taxon>Poales</taxon>
        <taxon>Poaceae</taxon>
        <taxon>PACMAD clade</taxon>
        <taxon>Chloridoideae</taxon>
        <taxon>Cynodonteae</taxon>
        <taxon>Eleusininae</taxon>
        <taxon>Eleusine</taxon>
    </lineage>
</organism>
<dbReference type="InterPro" id="IPR043129">
    <property type="entry name" value="ATPase_NBD"/>
</dbReference>
<dbReference type="GO" id="GO:0005634">
    <property type="term" value="C:nucleus"/>
    <property type="evidence" value="ECO:0007669"/>
    <property type="project" value="TreeGrafter"/>
</dbReference>